<dbReference type="AlphaFoldDB" id="A0A235ET00"/>
<keyword evidence="3" id="KW-1185">Reference proteome</keyword>
<sequence>MHTRACPAKQHSQISTTFFVLLLAICLGSPKTVLAKRKNSPQTATAPAKQVKVKHLRSPSEESPAARDRRLHRECKGRPNAGACLGYAKP</sequence>
<dbReference type="OrthoDB" id="8913726at2"/>
<dbReference type="EMBL" id="NOIG01000001">
    <property type="protein sequence ID" value="OYD52178.1"/>
    <property type="molecule type" value="Genomic_DNA"/>
</dbReference>
<evidence type="ECO:0000256" key="1">
    <source>
        <dbReference type="SAM" id="MobiDB-lite"/>
    </source>
</evidence>
<protein>
    <submittedName>
        <fullName evidence="2">Uncharacterized protein</fullName>
    </submittedName>
</protein>
<organism evidence="2 3">
    <name type="scientific">Acidovorax kalamii</name>
    <dbReference type="NCBI Taxonomy" id="2004485"/>
    <lineage>
        <taxon>Bacteria</taxon>
        <taxon>Pseudomonadati</taxon>
        <taxon>Pseudomonadota</taxon>
        <taxon>Betaproteobacteria</taxon>
        <taxon>Burkholderiales</taxon>
        <taxon>Comamonadaceae</taxon>
        <taxon>Acidovorax</taxon>
    </lineage>
</organism>
<evidence type="ECO:0000313" key="2">
    <source>
        <dbReference type="EMBL" id="OYD52178.1"/>
    </source>
</evidence>
<evidence type="ECO:0000313" key="3">
    <source>
        <dbReference type="Proteomes" id="UP000215441"/>
    </source>
</evidence>
<feature type="region of interest" description="Disordered" evidence="1">
    <location>
        <begin position="36"/>
        <end position="90"/>
    </location>
</feature>
<feature type="compositionally biased region" description="Basic and acidic residues" evidence="1">
    <location>
        <begin position="58"/>
        <end position="68"/>
    </location>
</feature>
<proteinExistence type="predicted"/>
<name>A0A235ET00_9BURK</name>
<accession>A0A235ET00</accession>
<dbReference type="Proteomes" id="UP000215441">
    <property type="component" value="Unassembled WGS sequence"/>
</dbReference>
<comment type="caution">
    <text evidence="2">The sequence shown here is derived from an EMBL/GenBank/DDBJ whole genome shotgun (WGS) entry which is preliminary data.</text>
</comment>
<gene>
    <name evidence="2" type="ORF">CBY09_01430</name>
</gene>
<reference evidence="2 3" key="1">
    <citation type="submission" date="2017-07" db="EMBL/GenBank/DDBJ databases">
        <title>Acidovorax KNDSW TSA 6 genome sequence and assembly.</title>
        <authorList>
            <person name="Mayilraj S."/>
        </authorList>
    </citation>
    <scope>NUCLEOTIDE SEQUENCE [LARGE SCALE GENOMIC DNA]</scope>
    <source>
        <strain evidence="2 3">KNDSW-TSA6</strain>
    </source>
</reference>